<evidence type="ECO:0000313" key="1">
    <source>
        <dbReference type="EMBL" id="DAF49717.1"/>
    </source>
</evidence>
<proteinExistence type="predicted"/>
<protein>
    <submittedName>
        <fullName evidence="1">Uncharacterized protein</fullName>
    </submittedName>
</protein>
<sequence>MLTGVSLFHAGLRPFSVLKIYNRTSYILWKC</sequence>
<organism evidence="1">
    <name type="scientific">Podoviridae sp. ctZih56</name>
    <dbReference type="NCBI Taxonomy" id="2827741"/>
    <lineage>
        <taxon>Viruses</taxon>
        <taxon>Duplodnaviria</taxon>
        <taxon>Heunggongvirae</taxon>
        <taxon>Uroviricota</taxon>
        <taxon>Caudoviricetes</taxon>
    </lineage>
</organism>
<reference evidence="1" key="1">
    <citation type="journal article" date="2021" name="Proc. Natl. Acad. Sci. U.S.A.">
        <title>A Catalog of Tens of Thousands of Viruses from Human Metagenomes Reveals Hidden Associations with Chronic Diseases.</title>
        <authorList>
            <person name="Tisza M.J."/>
            <person name="Buck C.B."/>
        </authorList>
    </citation>
    <scope>NUCLEOTIDE SEQUENCE</scope>
    <source>
        <strain evidence="1">CtZih56</strain>
    </source>
</reference>
<name>A0A8S5SFC6_9CAUD</name>
<dbReference type="EMBL" id="BK032586">
    <property type="protein sequence ID" value="DAF49717.1"/>
    <property type="molecule type" value="Genomic_DNA"/>
</dbReference>
<accession>A0A8S5SFC6</accession>